<dbReference type="GO" id="GO:0033962">
    <property type="term" value="P:P-body assembly"/>
    <property type="evidence" value="ECO:0007669"/>
    <property type="project" value="TreeGrafter"/>
</dbReference>
<dbReference type="GO" id="GO:0000290">
    <property type="term" value="P:deadenylation-dependent decapping of nuclear-transcribed mRNA"/>
    <property type="evidence" value="ECO:0007669"/>
    <property type="project" value="InterPro"/>
</dbReference>
<dbReference type="AlphaFoldDB" id="F0W9L1"/>
<comment type="subcellular location">
    <subcellularLocation>
        <location evidence="1">Cytoplasm</location>
        <location evidence="1">P-body</location>
    </subcellularLocation>
</comment>
<dbReference type="HOGENOM" id="CLU_022226_0_0_1"/>
<organism evidence="3">
    <name type="scientific">Albugo laibachii Nc14</name>
    <dbReference type="NCBI Taxonomy" id="890382"/>
    <lineage>
        <taxon>Eukaryota</taxon>
        <taxon>Sar</taxon>
        <taxon>Stramenopiles</taxon>
        <taxon>Oomycota</taxon>
        <taxon>Peronosporomycetes</taxon>
        <taxon>Albuginales</taxon>
        <taxon>Albuginaceae</taxon>
        <taxon>Albugo</taxon>
    </lineage>
</organism>
<keyword evidence="2" id="KW-0963">Cytoplasm</keyword>
<gene>
    <name evidence="3" type="primary">AlNc14C40G3466</name>
    <name evidence="3" type="ORF">ALNC14_039720</name>
</gene>
<evidence type="ECO:0000256" key="2">
    <source>
        <dbReference type="ARBA" id="ARBA00022490"/>
    </source>
</evidence>
<protein>
    <submittedName>
        <fullName evidence="3">Uncharacterized protein AlNc14C40G3466</fullName>
    </submittedName>
</protein>
<evidence type="ECO:0000313" key="3">
    <source>
        <dbReference type="EMBL" id="CCA17829.1"/>
    </source>
</evidence>
<dbReference type="GO" id="GO:0003723">
    <property type="term" value="F:RNA binding"/>
    <property type="evidence" value="ECO:0007669"/>
    <property type="project" value="TreeGrafter"/>
</dbReference>
<reference evidence="3" key="1">
    <citation type="journal article" date="2011" name="PLoS Biol.">
        <title>Gene gain and loss during evolution of obligate parasitism in the white rust pathogen of Arabidopsis thaliana.</title>
        <authorList>
            <person name="Kemen E."/>
            <person name="Gardiner A."/>
            <person name="Schultz-Larsen T."/>
            <person name="Kemen A.C."/>
            <person name="Balmuth A.L."/>
            <person name="Robert-Seilaniantz A."/>
            <person name="Bailey K."/>
            <person name="Holub E."/>
            <person name="Studholme D.J."/>
            <person name="Maclean D."/>
            <person name="Jones J.D."/>
        </authorList>
    </citation>
    <scope>NUCLEOTIDE SEQUENCE</scope>
</reference>
<dbReference type="InterPro" id="IPR039900">
    <property type="entry name" value="Pat1-like"/>
</dbReference>
<dbReference type="EMBL" id="FR824085">
    <property type="protein sequence ID" value="CCA17829.1"/>
    <property type="molecule type" value="Genomic_DNA"/>
</dbReference>
<dbReference type="GO" id="GO:0000932">
    <property type="term" value="C:P-body"/>
    <property type="evidence" value="ECO:0007669"/>
    <property type="project" value="UniProtKB-SubCell"/>
</dbReference>
<dbReference type="PANTHER" id="PTHR21551:SF0">
    <property type="entry name" value="PROTEIN ASSOCIATED WITH TOPO II RELATED-1, ISOFORM A"/>
    <property type="match status" value="1"/>
</dbReference>
<sequence length="673" mass="75770">MSAVRTDETGEDDHGPASFFWNGDFSGLFSNSSVDDLKYERLLDDLRAHDLLGSISTDAILHEINANEKESDNSSLASTSLFLNDPFSAAFTNSFEQFDSKQSSKMTEMPQSSFDMSKMNDVRVPPPGFTSLNSESAPSQSDLNWARGKNQYTETLQNVDTSSTLGDEEKFDAFDESQIIALRGLGLGLDDENGLSEDQKNRPIPASLAQILCEASPESMRIVDGNHRNETIGSVSPLKYTPKKASHHTSNFVHVPSYTATSHMFMQKKYKFMTTRDVNFVVQQQLKQIRMSDPYSDDYYYHNTQKKSRNVCINASPGLPPPLGQSYLLENSSHTSVDPPPALLQKNRASPSIPLPSWQLKHVLTVNTQERQRAKKTRTWENENQVLGRNTKSSLYRPKEMLSCHSDRNHETKTDDAEQNIDTRAKLALSSEVWEKRRQISRGFECLLSLEDARHILDARHIDVQQFHLLDDSQLDPALVHLRSKTTALLFELASILGVTVNNAVRLDGSKECVVQCTVYQLYRILSARNGKHLLSRALPLLHPSARSLLIPHVIEYLFSPEFVDRITASNVLNGDERVCETLVVLFLYHHSTSTAPVLTQALERTLYGHTTHSFKPILLNRPRALLLQKILQRGRSESMQGGMSDSLKKRWSEAENAFVGFATQLNNQGKEK</sequence>
<proteinExistence type="predicted"/>
<evidence type="ECO:0000256" key="1">
    <source>
        <dbReference type="ARBA" id="ARBA00004201"/>
    </source>
</evidence>
<accession>F0W9L1</accession>
<reference evidence="3" key="2">
    <citation type="submission" date="2011-02" db="EMBL/GenBank/DDBJ databases">
        <authorList>
            <person name="MacLean D."/>
        </authorList>
    </citation>
    <scope>NUCLEOTIDE SEQUENCE</scope>
</reference>
<name>F0W9L1_9STRA</name>
<dbReference type="PANTHER" id="PTHR21551">
    <property type="entry name" value="TOPOISOMERASE II-ASSOCIATED PROTEIN PAT1"/>
    <property type="match status" value="1"/>
</dbReference>